<dbReference type="Proteomes" id="UP000077755">
    <property type="component" value="Chromosome 3"/>
</dbReference>
<keyword evidence="5" id="KW-1185">Reference proteome</keyword>
<gene>
    <name evidence="4" type="ORF">DCAR_0312207</name>
</gene>
<reference evidence="4" key="2">
    <citation type="submission" date="2022-03" db="EMBL/GenBank/DDBJ databases">
        <title>Draft title - Genomic analysis of global carrot germplasm unveils the trajectory of domestication and the origin of high carotenoid orange carrot.</title>
        <authorList>
            <person name="Iorizzo M."/>
            <person name="Ellison S."/>
            <person name="Senalik D."/>
            <person name="Macko-Podgorni A."/>
            <person name="Grzebelus D."/>
            <person name="Bostan H."/>
            <person name="Rolling W."/>
            <person name="Curaba J."/>
            <person name="Simon P."/>
        </authorList>
    </citation>
    <scope>NUCLEOTIDE SEQUENCE</scope>
    <source>
        <tissue evidence="4">Leaf</tissue>
    </source>
</reference>
<feature type="domain" description="DNA helicase Pif1-like DEAD-box helicase" evidence="2">
    <location>
        <begin position="655"/>
        <end position="875"/>
    </location>
</feature>
<comment type="cofactor">
    <cofactor evidence="1">
        <name>Mg(2+)</name>
        <dbReference type="ChEBI" id="CHEBI:18420"/>
    </cofactor>
</comment>
<keyword evidence="1" id="KW-0234">DNA repair</keyword>
<comment type="catalytic activity">
    <reaction evidence="1">
        <text>ATP + H2O = ADP + phosphate + H(+)</text>
        <dbReference type="Rhea" id="RHEA:13065"/>
        <dbReference type="ChEBI" id="CHEBI:15377"/>
        <dbReference type="ChEBI" id="CHEBI:15378"/>
        <dbReference type="ChEBI" id="CHEBI:30616"/>
        <dbReference type="ChEBI" id="CHEBI:43474"/>
        <dbReference type="ChEBI" id="CHEBI:456216"/>
        <dbReference type="EC" id="5.6.2.3"/>
    </reaction>
</comment>
<dbReference type="InterPro" id="IPR010285">
    <property type="entry name" value="DNA_helicase_pif1-like_DEAD"/>
</dbReference>
<dbReference type="SUPFAM" id="SSF52540">
    <property type="entry name" value="P-loop containing nucleoside triphosphate hydrolases"/>
    <property type="match status" value="1"/>
</dbReference>
<dbReference type="Pfam" id="PF05970">
    <property type="entry name" value="PIF1"/>
    <property type="match status" value="1"/>
</dbReference>
<dbReference type="Gene3D" id="3.40.50.300">
    <property type="entry name" value="P-loop containing nucleotide triphosphate hydrolases"/>
    <property type="match status" value="1"/>
</dbReference>
<sequence>MREYQAFRLQYRSSEGHTLLMGGRLFLQYVVDAWCCIERCRLRWVETHQSTIRSELYNNLVDSYSHGDVSAAEVGKRIVLPSSFTGGFRYMQQNYQDSLAVCKEYGHPDLFVTFTCNPKWTEIERAVADAGCTVASVRPDIVARVFKIKLDAMMSDLMKKDVLGRVLAVVYTIEFQKRGLPHAHIVLWLADDDKLLSTEEIDSVISAEIPDKDNDKVAYEAVSQLMMHGPCGAANPKCPCMAEGKCTKFYPKSYTSSTTIDSDGYASYRRRDDGRTVECNNILLDNRHVVPYNRGLLVKYQAHINVERCNRAQSIKYLFKYIGKGPDKVTAVLERVNKNLENTKPPTATPRKVEYDEVKNYLSCRYLSAAEASWRIFGFPIHHREPYVQRLFFHLEDEQEVRFQDNESLPEILGRFRPDASMFVQWLLNNRRDEAGRDLTYVKYPKKYRWDNAGKYWARRKQKIDVVGRMVYAHPASGERFYMRLLLNHVIGATSFEDIRTVEGFVCPTYKEACFRRGLLESDKEWHIALDEASSFASAPQLRELFVTMLLFCEVSNPLELWEKHWSDLADDVEYTQRKLLNCPTLVIADCDKQAFALEAINNLLNQHGKSLANFPGMPELPRDSTSKFRNQLLLEELMYNRQELEVEAIKLVNCLNNMQRLIFDKVVHSVSLGEGGFYFVYGHGGTGKTFLWSTIISKLRSEGLIVLAVASSGIASLLIEGGRTAHSRFRIPIDINETSTCEIKKKTHLAELICKASLVIWDEAPMTHRFIFEAVDRSFRDVRHTINPNAASMPFGGVTMLLGGDFRQTLPVVPKEGREGIVGASISKSSLWRNCKVFIMEENMRLEKNIPPVTVDGTFLSFKDWILRIGNGVQQTYTLGDGDDSTWINIPKEVCFLVSVKDYMPHTASLVMQAPVSSTLN</sequence>
<dbReference type="AlphaFoldDB" id="A0AAF0WNP0"/>
<evidence type="ECO:0000313" key="4">
    <source>
        <dbReference type="EMBL" id="WOG92929.1"/>
    </source>
</evidence>
<dbReference type="InterPro" id="IPR027417">
    <property type="entry name" value="P-loop_NTPase"/>
</dbReference>
<keyword evidence="1" id="KW-0227">DNA damage</keyword>
<feature type="domain" description="Helitron helicase-like" evidence="3">
    <location>
        <begin position="4"/>
        <end position="187"/>
    </location>
</feature>
<evidence type="ECO:0000259" key="2">
    <source>
        <dbReference type="Pfam" id="PF05970"/>
    </source>
</evidence>
<dbReference type="GO" id="GO:0006281">
    <property type="term" value="P:DNA repair"/>
    <property type="evidence" value="ECO:0007669"/>
    <property type="project" value="UniProtKB-KW"/>
</dbReference>
<dbReference type="GO" id="GO:0043139">
    <property type="term" value="F:5'-3' DNA helicase activity"/>
    <property type="evidence" value="ECO:0007669"/>
    <property type="project" value="UniProtKB-EC"/>
</dbReference>
<dbReference type="EMBL" id="CP093345">
    <property type="protein sequence ID" value="WOG92929.1"/>
    <property type="molecule type" value="Genomic_DNA"/>
</dbReference>
<reference evidence="4" key="1">
    <citation type="journal article" date="2016" name="Nat. Genet.">
        <title>A high-quality carrot genome assembly provides new insights into carotenoid accumulation and asterid genome evolution.</title>
        <authorList>
            <person name="Iorizzo M."/>
            <person name="Ellison S."/>
            <person name="Senalik D."/>
            <person name="Zeng P."/>
            <person name="Satapoomin P."/>
            <person name="Huang J."/>
            <person name="Bowman M."/>
            <person name="Iovene M."/>
            <person name="Sanseverino W."/>
            <person name="Cavagnaro P."/>
            <person name="Yildiz M."/>
            <person name="Macko-Podgorni A."/>
            <person name="Moranska E."/>
            <person name="Grzebelus E."/>
            <person name="Grzebelus D."/>
            <person name="Ashrafi H."/>
            <person name="Zheng Z."/>
            <person name="Cheng S."/>
            <person name="Spooner D."/>
            <person name="Van Deynze A."/>
            <person name="Simon P."/>
        </authorList>
    </citation>
    <scope>NUCLEOTIDE SEQUENCE</scope>
    <source>
        <tissue evidence="4">Leaf</tissue>
    </source>
</reference>
<dbReference type="PANTHER" id="PTHR10492:SF93">
    <property type="entry name" value="ATP-DEPENDENT DNA HELICASE"/>
    <property type="match status" value="1"/>
</dbReference>
<dbReference type="GO" id="GO:0016787">
    <property type="term" value="F:hydrolase activity"/>
    <property type="evidence" value="ECO:0007669"/>
    <property type="project" value="UniProtKB-KW"/>
</dbReference>
<accession>A0AAF0WNP0</accession>
<keyword evidence="1" id="KW-0378">Hydrolase</keyword>
<keyword evidence="1" id="KW-0067">ATP-binding</keyword>
<dbReference type="Pfam" id="PF14214">
    <property type="entry name" value="Helitron_like_N"/>
    <property type="match status" value="1"/>
</dbReference>
<organism evidence="4 5">
    <name type="scientific">Daucus carota subsp. sativus</name>
    <name type="common">Carrot</name>
    <dbReference type="NCBI Taxonomy" id="79200"/>
    <lineage>
        <taxon>Eukaryota</taxon>
        <taxon>Viridiplantae</taxon>
        <taxon>Streptophyta</taxon>
        <taxon>Embryophyta</taxon>
        <taxon>Tracheophyta</taxon>
        <taxon>Spermatophyta</taxon>
        <taxon>Magnoliopsida</taxon>
        <taxon>eudicotyledons</taxon>
        <taxon>Gunneridae</taxon>
        <taxon>Pentapetalae</taxon>
        <taxon>asterids</taxon>
        <taxon>campanulids</taxon>
        <taxon>Apiales</taxon>
        <taxon>Apiaceae</taxon>
        <taxon>Apioideae</taxon>
        <taxon>Scandiceae</taxon>
        <taxon>Daucinae</taxon>
        <taxon>Daucus</taxon>
        <taxon>Daucus sect. Daucus</taxon>
    </lineage>
</organism>
<comment type="similarity">
    <text evidence="1">Belongs to the helicase family.</text>
</comment>
<evidence type="ECO:0000259" key="3">
    <source>
        <dbReference type="Pfam" id="PF14214"/>
    </source>
</evidence>
<proteinExistence type="inferred from homology"/>
<evidence type="ECO:0000313" key="5">
    <source>
        <dbReference type="Proteomes" id="UP000077755"/>
    </source>
</evidence>
<keyword evidence="1" id="KW-0347">Helicase</keyword>
<dbReference type="GO" id="GO:0006310">
    <property type="term" value="P:DNA recombination"/>
    <property type="evidence" value="ECO:0007669"/>
    <property type="project" value="UniProtKB-KW"/>
</dbReference>
<protein>
    <recommendedName>
        <fullName evidence="1">ATP-dependent DNA helicase</fullName>
        <ecNumber evidence="1">5.6.2.3</ecNumber>
    </recommendedName>
</protein>
<keyword evidence="1" id="KW-0547">Nucleotide-binding</keyword>
<dbReference type="GO" id="GO:0005524">
    <property type="term" value="F:ATP binding"/>
    <property type="evidence" value="ECO:0007669"/>
    <property type="project" value="UniProtKB-KW"/>
</dbReference>
<keyword evidence="1" id="KW-0233">DNA recombination</keyword>
<dbReference type="EC" id="5.6.2.3" evidence="1"/>
<evidence type="ECO:0000256" key="1">
    <source>
        <dbReference type="RuleBase" id="RU363044"/>
    </source>
</evidence>
<dbReference type="PANTHER" id="PTHR10492">
    <property type="match status" value="1"/>
</dbReference>
<name>A0AAF0WNP0_DAUCS</name>
<dbReference type="GO" id="GO:0000723">
    <property type="term" value="P:telomere maintenance"/>
    <property type="evidence" value="ECO:0007669"/>
    <property type="project" value="InterPro"/>
</dbReference>
<dbReference type="InterPro" id="IPR025476">
    <property type="entry name" value="Helitron_helicase-like"/>
</dbReference>